<protein>
    <recommendedName>
        <fullName evidence="2">CAAX prenyl protease 2/Lysostaphin resistance protein A-like domain-containing protein</fullName>
    </recommendedName>
</protein>
<evidence type="ECO:0000259" key="2">
    <source>
        <dbReference type="Pfam" id="PF02517"/>
    </source>
</evidence>
<keyword evidence="4" id="KW-1185">Reference proteome</keyword>
<evidence type="ECO:0000313" key="3">
    <source>
        <dbReference type="EMBL" id="NQE34170.1"/>
    </source>
</evidence>
<comment type="caution">
    <text evidence="3">The sequence shown here is derived from an EMBL/GenBank/DDBJ whole genome shotgun (WGS) entry which is preliminary data.</text>
</comment>
<keyword evidence="1" id="KW-1133">Transmembrane helix</keyword>
<feature type="domain" description="CAAX prenyl protease 2/Lysostaphin resistance protein A-like" evidence="2">
    <location>
        <begin position="137"/>
        <end position="249"/>
    </location>
</feature>
<dbReference type="InterPro" id="IPR003675">
    <property type="entry name" value="Rce1/LyrA-like_dom"/>
</dbReference>
<dbReference type="Proteomes" id="UP000702425">
    <property type="component" value="Unassembled WGS sequence"/>
</dbReference>
<feature type="transmembrane region" description="Helical" evidence="1">
    <location>
        <begin position="212"/>
        <end position="232"/>
    </location>
</feature>
<feature type="transmembrane region" description="Helical" evidence="1">
    <location>
        <begin position="153"/>
        <end position="171"/>
    </location>
</feature>
<evidence type="ECO:0000313" key="4">
    <source>
        <dbReference type="Proteomes" id="UP000702425"/>
    </source>
</evidence>
<proteinExistence type="predicted"/>
<feature type="transmembrane region" description="Helical" evidence="1">
    <location>
        <begin position="44"/>
        <end position="67"/>
    </location>
</feature>
<organism evidence="3 4">
    <name type="scientific">Microcoleus asticus IPMA8</name>
    <dbReference type="NCBI Taxonomy" id="2563858"/>
    <lineage>
        <taxon>Bacteria</taxon>
        <taxon>Bacillati</taxon>
        <taxon>Cyanobacteriota</taxon>
        <taxon>Cyanophyceae</taxon>
        <taxon>Oscillatoriophycideae</taxon>
        <taxon>Oscillatoriales</taxon>
        <taxon>Microcoleaceae</taxon>
        <taxon>Microcoleus</taxon>
        <taxon>Microcoleus asticus</taxon>
    </lineage>
</organism>
<keyword evidence="1" id="KW-0472">Membrane</keyword>
<gene>
    <name evidence="3" type="ORF">E5S67_01893</name>
</gene>
<feature type="transmembrane region" description="Helical" evidence="1">
    <location>
        <begin position="98"/>
        <end position="120"/>
    </location>
</feature>
<evidence type="ECO:0000256" key="1">
    <source>
        <dbReference type="SAM" id="Phobius"/>
    </source>
</evidence>
<accession>A0ABX2CX71</accession>
<reference evidence="3 4" key="1">
    <citation type="journal article" date="2020" name="Sci. Rep.">
        <title>A novel cyanobacterial geosmin producer, revising GeoA distribution and dispersion patterns in Bacteria.</title>
        <authorList>
            <person name="Churro C."/>
            <person name="Semedo-Aguiar A.P."/>
            <person name="Silva A.D."/>
            <person name="Pereira-Leal J.B."/>
            <person name="Leite R.B."/>
        </authorList>
    </citation>
    <scope>NUCLEOTIDE SEQUENCE [LARGE SCALE GENOMIC DNA]</scope>
    <source>
        <strain evidence="3 4">IPMA8</strain>
    </source>
</reference>
<dbReference type="Pfam" id="PF02517">
    <property type="entry name" value="Rce1-like"/>
    <property type="match status" value="1"/>
</dbReference>
<sequence>MTTDTSNKHHLQLALFWALLGSLAALALFPYALSLNPAVRQLPAPLPVIAIGSALQTGLFLILLNWIGLRLGNSMGLDTPLIRALVYRQPVPTLSKSAIKTALIVGGVGGIVLIGLSLGFEPWMPPMTSTTALKIDFWKRILASFYGGITEELLVRLFGMTLIAWLLWKIFQGRRSEPSESIFWLAIVAAAILFGVGHLPAAANLWGLTPIVIFRTILLNALLGIPFGFLYWRWGLEYAMLSHFLADLVLHGIGGS</sequence>
<dbReference type="EMBL" id="SRRZ01000026">
    <property type="protein sequence ID" value="NQE34170.1"/>
    <property type="molecule type" value="Genomic_DNA"/>
</dbReference>
<dbReference type="RefSeq" id="WP_172186784.1">
    <property type="nucleotide sequence ID" value="NZ_CAWPPK010000179.1"/>
</dbReference>
<name>A0ABX2CX71_9CYAN</name>
<keyword evidence="1" id="KW-0812">Transmembrane</keyword>
<feature type="transmembrane region" description="Helical" evidence="1">
    <location>
        <begin position="183"/>
        <end position="206"/>
    </location>
</feature>